<evidence type="ECO:0000313" key="7">
    <source>
        <dbReference type="Proteomes" id="UP000215033"/>
    </source>
</evidence>
<evidence type="ECO:0000259" key="2">
    <source>
        <dbReference type="Pfam" id="PF16747"/>
    </source>
</evidence>
<feature type="signal peptide" evidence="1">
    <location>
        <begin position="1"/>
        <end position="27"/>
    </location>
</feature>
<evidence type="ECO:0000313" key="4">
    <source>
        <dbReference type="EMBL" id="SNU78973.1"/>
    </source>
</evidence>
<dbReference type="EMBL" id="UGRS01000002">
    <property type="protein sequence ID" value="SUA44073.1"/>
    <property type="molecule type" value="Genomic_DNA"/>
</dbReference>
<dbReference type="KEGG" id="nzo:SAMEA4504057_0459"/>
<dbReference type="RefSeq" id="WP_054600034.1">
    <property type="nucleotide sequence ID" value="NZ_LT906434.1"/>
</dbReference>
<feature type="chain" id="PRO_5044568028" evidence="1">
    <location>
        <begin position="28"/>
        <end position="150"/>
    </location>
</feature>
<dbReference type="Proteomes" id="UP000193466">
    <property type="component" value="Unassembled WGS sequence"/>
</dbReference>
<reference evidence="5 8" key="3">
    <citation type="submission" date="2018-06" db="EMBL/GenBank/DDBJ databases">
        <authorList>
            <consortium name="Pathogen Informatics"/>
            <person name="Doyle S."/>
        </authorList>
    </citation>
    <scope>NUCLEOTIDE SEQUENCE [LARGE SCALE GENOMIC DNA]</scope>
    <source>
        <strain evidence="5 8">NCTC12229</strain>
    </source>
</reference>
<dbReference type="Pfam" id="PF16747">
    <property type="entry name" value="Adhesin_E"/>
    <property type="match status" value="1"/>
</dbReference>
<sequence length="150" mass="16213">MNTYRLFPRFAAASLVLLMAACTTVNSPTGPSVSGNWSSIGTVANGNIKVAVDKNSIRKNGNLVTFRDRKVVVKPGSHNYGNTPKYKTAIGTWEIHCTNKTYRLTALQLLDEKGTVVANETYTAAGLRPMSVQGGTITEKQFETACGKKL</sequence>
<evidence type="ECO:0000313" key="3">
    <source>
        <dbReference type="EMBL" id="OSI09938.1"/>
    </source>
</evidence>
<evidence type="ECO:0000313" key="8">
    <source>
        <dbReference type="Proteomes" id="UP000254055"/>
    </source>
</evidence>
<reference evidence="4 7" key="2">
    <citation type="submission" date="2017-06" db="EMBL/GenBank/DDBJ databases">
        <authorList>
            <consortium name="Pathogen Informatics"/>
        </authorList>
    </citation>
    <scope>NUCLEOTIDE SEQUENCE [LARGE SCALE GENOMIC DNA]</scope>
    <source>
        <strain evidence="4 7">NCTC12230</strain>
    </source>
</reference>
<protein>
    <submittedName>
        <fullName evidence="5">Lipoprotein</fullName>
    </submittedName>
</protein>
<dbReference type="EMBL" id="MTBM01000008">
    <property type="protein sequence ID" value="OSI09938.1"/>
    <property type="molecule type" value="Genomic_DNA"/>
</dbReference>
<dbReference type="Proteomes" id="UP000254055">
    <property type="component" value="Unassembled WGS sequence"/>
</dbReference>
<dbReference type="Proteomes" id="UP000215033">
    <property type="component" value="Chromosome 1"/>
</dbReference>
<gene>
    <name evidence="3" type="ORF">BWD10_06990</name>
    <name evidence="5" type="ORF">NCTC12229_01557</name>
    <name evidence="4" type="ORF">SAMEA4504057_00459</name>
</gene>
<name>A0A1X3CQR7_9NEIS</name>
<dbReference type="EMBL" id="LT906434">
    <property type="protein sequence ID" value="SNU78973.1"/>
    <property type="molecule type" value="Genomic_DNA"/>
</dbReference>
<feature type="domain" description="Surface-adhesin protein E-like" evidence="2">
    <location>
        <begin position="37"/>
        <end position="147"/>
    </location>
</feature>
<dbReference type="PROSITE" id="PS51257">
    <property type="entry name" value="PROKAR_LIPOPROTEIN"/>
    <property type="match status" value="1"/>
</dbReference>
<accession>A0A1X3CQR7</accession>
<keyword evidence="6" id="KW-1185">Reference proteome</keyword>
<keyword evidence="5" id="KW-0449">Lipoprotein</keyword>
<dbReference type="OrthoDB" id="8602093at2"/>
<evidence type="ECO:0000313" key="5">
    <source>
        <dbReference type="EMBL" id="SUA44073.1"/>
    </source>
</evidence>
<organism evidence="5 8">
    <name type="scientific">Neisseria zoodegmatis</name>
    <dbReference type="NCBI Taxonomy" id="326523"/>
    <lineage>
        <taxon>Bacteria</taxon>
        <taxon>Pseudomonadati</taxon>
        <taxon>Pseudomonadota</taxon>
        <taxon>Betaproteobacteria</taxon>
        <taxon>Neisseriales</taxon>
        <taxon>Neisseriaceae</taxon>
        <taxon>Neisseria</taxon>
    </lineage>
</organism>
<evidence type="ECO:0000256" key="1">
    <source>
        <dbReference type="SAM" id="SignalP"/>
    </source>
</evidence>
<proteinExistence type="predicted"/>
<reference evidence="3 6" key="1">
    <citation type="submission" date="2017-01" db="EMBL/GenBank/DDBJ databases">
        <authorList>
            <person name="Wolfgang W.J."/>
            <person name="Cole J."/>
            <person name="Wroblewski D."/>
            <person name="Mcginnis J."/>
            <person name="Musser K.A."/>
        </authorList>
    </citation>
    <scope>NUCLEOTIDE SEQUENCE [LARGE SCALE GENOMIC DNA]</scope>
    <source>
        <strain evidence="3 6">DSM 21643</strain>
    </source>
</reference>
<keyword evidence="1" id="KW-0732">Signal</keyword>
<dbReference type="AlphaFoldDB" id="A0A1X3CQR7"/>
<evidence type="ECO:0000313" key="6">
    <source>
        <dbReference type="Proteomes" id="UP000193466"/>
    </source>
</evidence>
<dbReference type="InterPro" id="IPR031939">
    <property type="entry name" value="Adhesin_E-like"/>
</dbReference>